<evidence type="ECO:0000313" key="1">
    <source>
        <dbReference type="EMBL" id="SFK76138.1"/>
    </source>
</evidence>
<protein>
    <submittedName>
        <fullName evidence="1">HEXXH motif-containing protein</fullName>
    </submittedName>
</protein>
<dbReference type="InterPro" id="IPR026337">
    <property type="entry name" value="AKG_HExxH"/>
</dbReference>
<proteinExistence type="predicted"/>
<evidence type="ECO:0000313" key="2">
    <source>
        <dbReference type="Proteomes" id="UP000198804"/>
    </source>
</evidence>
<dbReference type="NCBIfam" id="TIGR04267">
    <property type="entry name" value="mod_HExxH"/>
    <property type="match status" value="1"/>
</dbReference>
<dbReference type="EMBL" id="FOSV01000004">
    <property type="protein sequence ID" value="SFK76138.1"/>
    <property type="molecule type" value="Genomic_DNA"/>
</dbReference>
<dbReference type="Proteomes" id="UP000198804">
    <property type="component" value="Unassembled WGS sequence"/>
</dbReference>
<dbReference type="AlphaFoldDB" id="A0A1I4C4V2"/>
<accession>A0A1I4C4V2</accession>
<gene>
    <name evidence="1" type="ORF">SAMN04488125_10455</name>
</gene>
<dbReference type="STRING" id="414703.SAMN04488125_10455"/>
<name>A0A1I4C4V2_9HYPH</name>
<sequence>MAYVASNAASLLEGSGVDPIQVDRDVREHRLDPTVFARYYELVLSLQRGQRDEAQRLYREIADRSRGAAAFAVLPFGERDFGPEAERYQRWLSPGQTGSGLVRAPVKEDWAAFSAGVPAALALIAAADSDLAAELRSCVVRIVGASDNPEGPRSFGGASSFMLWGAVFLNVALHRTRTEIAAGLVHESAHQVLFALSCREPVVANALDARFASPLRRDPRPIIGVYHATFVCARMGYAFRAMLAGACGLARDERADLGDQLDKARADFAKGFVTLQESGHLTDLGRRLLDEAAASLEVD</sequence>
<keyword evidence="2" id="KW-1185">Reference proteome</keyword>
<dbReference type="RefSeq" id="WP_165616411.1">
    <property type="nucleotide sequence ID" value="NZ_FOSV01000004.1"/>
</dbReference>
<organism evidence="1 2">
    <name type="scientific">Methylorubrum salsuginis</name>
    <dbReference type="NCBI Taxonomy" id="414703"/>
    <lineage>
        <taxon>Bacteria</taxon>
        <taxon>Pseudomonadati</taxon>
        <taxon>Pseudomonadota</taxon>
        <taxon>Alphaproteobacteria</taxon>
        <taxon>Hyphomicrobiales</taxon>
        <taxon>Methylobacteriaceae</taxon>
        <taxon>Methylorubrum</taxon>
    </lineage>
</organism>
<reference evidence="2" key="1">
    <citation type="submission" date="2016-10" db="EMBL/GenBank/DDBJ databases">
        <authorList>
            <person name="Varghese N."/>
            <person name="Submissions S."/>
        </authorList>
    </citation>
    <scope>NUCLEOTIDE SEQUENCE [LARGE SCALE GENOMIC DNA]</scope>
    <source>
        <strain evidence="2">CGMCC 1.6474</strain>
    </source>
</reference>